<reference evidence="1" key="1">
    <citation type="submission" date="2021-06" db="EMBL/GenBank/DDBJ databases">
        <authorList>
            <person name="Hodson N. C."/>
            <person name="Mongue J. A."/>
            <person name="Jaron S. K."/>
        </authorList>
    </citation>
    <scope>NUCLEOTIDE SEQUENCE</scope>
</reference>
<protein>
    <submittedName>
        <fullName evidence="1">Uncharacterized protein</fullName>
    </submittedName>
</protein>
<sequence>LLPLSPKYETEQN</sequence>
<gene>
    <name evidence="1" type="ORF">AFUS01_LOCUS7986</name>
</gene>
<organism evidence="1 2">
    <name type="scientific">Allacma fusca</name>
    <dbReference type="NCBI Taxonomy" id="39272"/>
    <lineage>
        <taxon>Eukaryota</taxon>
        <taxon>Metazoa</taxon>
        <taxon>Ecdysozoa</taxon>
        <taxon>Arthropoda</taxon>
        <taxon>Hexapoda</taxon>
        <taxon>Collembola</taxon>
        <taxon>Symphypleona</taxon>
        <taxon>Sminthuridae</taxon>
        <taxon>Allacma</taxon>
    </lineage>
</organism>
<dbReference type="EMBL" id="CAJVCH010054761">
    <property type="protein sequence ID" value="CAG7718605.1"/>
    <property type="molecule type" value="Genomic_DNA"/>
</dbReference>
<feature type="non-terminal residue" evidence="1">
    <location>
        <position position="1"/>
    </location>
</feature>
<evidence type="ECO:0000313" key="2">
    <source>
        <dbReference type="Proteomes" id="UP000708208"/>
    </source>
</evidence>
<proteinExistence type="predicted"/>
<accession>A0A8J2NXZ1</accession>
<name>A0A8J2NXZ1_9HEXA</name>
<dbReference type="Proteomes" id="UP000708208">
    <property type="component" value="Unassembled WGS sequence"/>
</dbReference>
<keyword evidence="2" id="KW-1185">Reference proteome</keyword>
<comment type="caution">
    <text evidence="1">The sequence shown here is derived from an EMBL/GenBank/DDBJ whole genome shotgun (WGS) entry which is preliminary data.</text>
</comment>
<evidence type="ECO:0000313" key="1">
    <source>
        <dbReference type="EMBL" id="CAG7718605.1"/>
    </source>
</evidence>